<keyword evidence="3 9" id="KW-0808">Transferase</keyword>
<feature type="binding site" evidence="9">
    <location>
        <position position="381"/>
    </location>
    <ligand>
        <name>ATP</name>
        <dbReference type="ChEBI" id="CHEBI:30616"/>
    </ligand>
</feature>
<dbReference type="Pfam" id="PF13718">
    <property type="entry name" value="GNAT_acetyltr_2"/>
    <property type="match status" value="2"/>
</dbReference>
<comment type="similarity">
    <text evidence="9">Belongs to the TmcA family.</text>
</comment>
<dbReference type="GO" id="GO:1904812">
    <property type="term" value="P:rRNA acetylation involved in maturation of SSU-rRNA"/>
    <property type="evidence" value="ECO:0007669"/>
    <property type="project" value="TreeGrafter"/>
</dbReference>
<dbReference type="SUPFAM" id="SSF52540">
    <property type="entry name" value="P-loop containing nucleoside triphosphate hydrolases"/>
    <property type="match status" value="1"/>
</dbReference>
<organism evidence="11 12">
    <name type="scientific">Amphritea balenae</name>
    <dbReference type="NCBI Taxonomy" id="452629"/>
    <lineage>
        <taxon>Bacteria</taxon>
        <taxon>Pseudomonadati</taxon>
        <taxon>Pseudomonadota</taxon>
        <taxon>Gammaproteobacteria</taxon>
        <taxon>Oceanospirillales</taxon>
        <taxon>Oceanospirillaceae</taxon>
        <taxon>Amphritea</taxon>
    </lineage>
</organism>
<dbReference type="Proteomes" id="UP000267535">
    <property type="component" value="Unassembled WGS sequence"/>
</dbReference>
<comment type="caution">
    <text evidence="11">The sequence shown here is derived from an EMBL/GenBank/DDBJ whole genome shotgun (WGS) entry which is preliminary data.</text>
</comment>
<dbReference type="InterPro" id="IPR013562">
    <property type="entry name" value="TmcA/NAT10_N"/>
</dbReference>
<accession>A0A3P1SVH0</accession>
<keyword evidence="7 9" id="KW-0694">RNA-binding</keyword>
<dbReference type="GO" id="GO:0000049">
    <property type="term" value="F:tRNA binding"/>
    <property type="evidence" value="ECO:0007669"/>
    <property type="project" value="UniProtKB-UniRule"/>
</dbReference>
<dbReference type="EC" id="2.3.1.193" evidence="9"/>
<dbReference type="EMBL" id="RQXV01000001">
    <property type="protein sequence ID" value="RRD01161.1"/>
    <property type="molecule type" value="Genomic_DNA"/>
</dbReference>
<protein>
    <recommendedName>
        <fullName evidence="9">tRNA(Met) cytidine acetyltransferase TmcA</fullName>
        <ecNumber evidence="9">2.3.1.193</ecNumber>
    </recommendedName>
</protein>
<dbReference type="Gene3D" id="3.40.50.11040">
    <property type="match status" value="1"/>
</dbReference>
<dbReference type="GO" id="GO:0051392">
    <property type="term" value="F:tRNA cytidine N4-acetyltransferase activity"/>
    <property type="evidence" value="ECO:0007669"/>
    <property type="project" value="UniProtKB-UniRule"/>
</dbReference>
<dbReference type="Pfam" id="PF05127">
    <property type="entry name" value="NAT10_TcmA_helicase"/>
    <property type="match status" value="1"/>
</dbReference>
<keyword evidence="1 9" id="KW-0963">Cytoplasm</keyword>
<sequence length="641" mass="70801">MLGETESVKSALNDLKDRTVSEIEPLQQYITGLYNAQRGSIYRQLLVLSGSRGWCQQLTELADLDLDNWLWVGEPAVGLLPASPLVVVSGKQAHQVLGQERQGVVFDSWSGFNPNAFGQVAGLLSAGGLFILVTPPLADWSAFDDPEYSSIAVEPYQSKDVGRRFIQHLCRIIRNDPDLVLLQEGIKPEPLDSPGYERSPQPVIEVPYRSRDQHRFVAACETLLSRAPAVAVVTADRGRGKSAALGILAARLMSRKPTDIIITAPSRSAVQSAIQILIELLSDQLVTEAKDCWSYGQSKVRFLLPDQLIQKHLTADLLLVDEAAAIPAPVLRQFLINKSVIFASTIHGYEGTGQGFAVRFLPFLKRTLPDTVFFRMKQPIRWAEGDPFESFTYTALLLDAEPESDTAIGTSSVSFQYRQLDRDLLAQQPELLRQLFGLLVLAHYKTTPGDLRILLDSPNLEVWGGFEIANNNEQLVATALLAREGPIEASLAQAIQAGTRRPTGHLIPQTLLAHAQIPEAACCAGIRVMRIAVMPNFQRRGIGTQMIAAIGRANSKLDWIGTSFGATTALCQFWEGQGMQIQRLGYRRDKVSGTHAAVMLKGISEQGFSLQQQANSRCRKELLQADEYRDLEPELRELLTR</sequence>
<dbReference type="InterPro" id="IPR032672">
    <property type="entry name" value="TmcA/NAT10/Kre33"/>
</dbReference>
<dbReference type="Gene3D" id="3.40.630.30">
    <property type="match status" value="1"/>
</dbReference>
<comment type="catalytic activity">
    <reaction evidence="9">
        <text>cytidine(34) in elongator tRNA(Met) + acetyl-CoA + ATP + H2O = N(4)-acetylcytidine(34) in elongator tRNA(Met) + ADP + phosphate + CoA + H(+)</text>
        <dbReference type="Rhea" id="RHEA:43788"/>
        <dbReference type="Rhea" id="RHEA-COMP:10693"/>
        <dbReference type="Rhea" id="RHEA-COMP:10694"/>
        <dbReference type="ChEBI" id="CHEBI:15377"/>
        <dbReference type="ChEBI" id="CHEBI:15378"/>
        <dbReference type="ChEBI" id="CHEBI:30616"/>
        <dbReference type="ChEBI" id="CHEBI:43474"/>
        <dbReference type="ChEBI" id="CHEBI:57287"/>
        <dbReference type="ChEBI" id="CHEBI:57288"/>
        <dbReference type="ChEBI" id="CHEBI:74900"/>
        <dbReference type="ChEBI" id="CHEBI:82748"/>
        <dbReference type="ChEBI" id="CHEBI:456216"/>
        <dbReference type="EC" id="2.3.1.193"/>
    </reaction>
</comment>
<dbReference type="GO" id="GO:1990883">
    <property type="term" value="F:18S rRNA cytidine N-acetyltransferase activity"/>
    <property type="evidence" value="ECO:0007669"/>
    <property type="project" value="TreeGrafter"/>
</dbReference>
<feature type="domain" description="N-acetyltransferase" evidence="10">
    <location>
        <begin position="415"/>
        <end position="604"/>
    </location>
</feature>
<dbReference type="GO" id="GO:0051391">
    <property type="term" value="P:tRNA acetylation"/>
    <property type="evidence" value="ECO:0007669"/>
    <property type="project" value="UniProtKB-UniRule"/>
</dbReference>
<comment type="subcellular location">
    <subcellularLocation>
        <location evidence="9">Cytoplasm</location>
    </subcellularLocation>
</comment>
<evidence type="ECO:0000256" key="9">
    <source>
        <dbReference type="HAMAP-Rule" id="MF_01886"/>
    </source>
</evidence>
<evidence type="ECO:0000256" key="3">
    <source>
        <dbReference type="ARBA" id="ARBA00022679"/>
    </source>
</evidence>
<dbReference type="CDD" id="cd04301">
    <property type="entry name" value="NAT_SF"/>
    <property type="match status" value="1"/>
</dbReference>
<dbReference type="InterPro" id="IPR007807">
    <property type="entry name" value="TcmA/NAT10_helicase"/>
</dbReference>
<proteinExistence type="inferred from homology"/>
<dbReference type="GO" id="GO:0002101">
    <property type="term" value="P:tRNA wobble cytosine modification"/>
    <property type="evidence" value="ECO:0007669"/>
    <property type="project" value="UniProtKB-UniRule"/>
</dbReference>
<name>A0A3P1SVH0_9GAMM</name>
<comment type="caution">
    <text evidence="9">Lacks conserved residue(s) required for the propagation of feature annotation.</text>
</comment>
<dbReference type="AlphaFoldDB" id="A0A3P1SVH0"/>
<dbReference type="InterPro" id="IPR024914">
    <property type="entry name" value="tRNA_acetyltr_TmcA"/>
</dbReference>
<evidence type="ECO:0000256" key="1">
    <source>
        <dbReference type="ARBA" id="ARBA00022490"/>
    </source>
</evidence>
<dbReference type="InterPro" id="IPR000182">
    <property type="entry name" value="GNAT_dom"/>
</dbReference>
<dbReference type="OrthoDB" id="5578851at2"/>
<dbReference type="InterPro" id="IPR027417">
    <property type="entry name" value="P-loop_NTPase"/>
</dbReference>
<evidence type="ECO:0000313" key="11">
    <source>
        <dbReference type="EMBL" id="RRD01161.1"/>
    </source>
</evidence>
<dbReference type="GO" id="GO:0005737">
    <property type="term" value="C:cytoplasm"/>
    <property type="evidence" value="ECO:0007669"/>
    <property type="project" value="UniProtKB-SubCell"/>
</dbReference>
<evidence type="ECO:0000313" key="12">
    <source>
        <dbReference type="Proteomes" id="UP000267535"/>
    </source>
</evidence>
<dbReference type="InterPro" id="IPR016181">
    <property type="entry name" value="Acyl_CoA_acyltransferase"/>
</dbReference>
<evidence type="ECO:0000256" key="8">
    <source>
        <dbReference type="ARBA" id="ARBA00023315"/>
    </source>
</evidence>
<keyword evidence="6 9" id="KW-0067">ATP-binding</keyword>
<keyword evidence="2 9" id="KW-0820">tRNA-binding</keyword>
<evidence type="ECO:0000256" key="4">
    <source>
        <dbReference type="ARBA" id="ARBA00022694"/>
    </source>
</evidence>
<evidence type="ECO:0000256" key="2">
    <source>
        <dbReference type="ARBA" id="ARBA00022555"/>
    </source>
</evidence>
<evidence type="ECO:0000259" key="10">
    <source>
        <dbReference type="PROSITE" id="PS51186"/>
    </source>
</evidence>
<dbReference type="Gene3D" id="3.40.50.300">
    <property type="entry name" value="P-loop containing nucleotide triphosphate hydrolases"/>
    <property type="match status" value="1"/>
</dbReference>
<dbReference type="HAMAP" id="MF_01886">
    <property type="entry name" value="tRNA_acetyltr_TmcA"/>
    <property type="match status" value="1"/>
</dbReference>
<dbReference type="SUPFAM" id="SSF55729">
    <property type="entry name" value="Acyl-CoA N-acyltransferases (Nat)"/>
    <property type="match status" value="1"/>
</dbReference>
<keyword evidence="8 9" id="KW-0012">Acyltransferase</keyword>
<feature type="binding site" evidence="9">
    <location>
        <begin position="531"/>
        <end position="533"/>
    </location>
    <ligand>
        <name>acetyl-CoA</name>
        <dbReference type="ChEBI" id="CHEBI:57288"/>
    </ligand>
</feature>
<dbReference type="Pfam" id="PF08351">
    <property type="entry name" value="TmcA_N"/>
    <property type="match status" value="1"/>
</dbReference>
<keyword evidence="4 9" id="KW-0819">tRNA processing</keyword>
<dbReference type="PROSITE" id="PS51186">
    <property type="entry name" value="GNAT"/>
    <property type="match status" value="1"/>
</dbReference>
<evidence type="ECO:0000256" key="5">
    <source>
        <dbReference type="ARBA" id="ARBA00022741"/>
    </source>
</evidence>
<dbReference type="PANTHER" id="PTHR10925:SF5">
    <property type="entry name" value="RNA CYTIDINE ACETYLTRANSFERASE"/>
    <property type="match status" value="1"/>
</dbReference>
<dbReference type="PANTHER" id="PTHR10925">
    <property type="entry name" value="N-ACETYLTRANSFERASE 10"/>
    <property type="match status" value="1"/>
</dbReference>
<feature type="binding site" evidence="9">
    <location>
        <position position="213"/>
    </location>
    <ligand>
        <name>ATP</name>
        <dbReference type="ChEBI" id="CHEBI:30616"/>
    </ligand>
</feature>
<keyword evidence="12" id="KW-1185">Reference proteome</keyword>
<evidence type="ECO:0000256" key="7">
    <source>
        <dbReference type="ARBA" id="ARBA00022884"/>
    </source>
</evidence>
<evidence type="ECO:0000256" key="6">
    <source>
        <dbReference type="ARBA" id="ARBA00022840"/>
    </source>
</evidence>
<dbReference type="GO" id="GO:0005524">
    <property type="term" value="F:ATP binding"/>
    <property type="evidence" value="ECO:0007669"/>
    <property type="project" value="UniProtKB-UniRule"/>
</dbReference>
<gene>
    <name evidence="9" type="primary">tmcA</name>
    <name evidence="11" type="ORF">EHS89_00945</name>
</gene>
<keyword evidence="5 9" id="KW-0547">Nucleotide-binding</keyword>
<reference evidence="11 12" key="1">
    <citation type="submission" date="2018-11" db="EMBL/GenBank/DDBJ databases">
        <title>The draft genome sequence of Amphritea balenae JAMM 1525T.</title>
        <authorList>
            <person name="Fang Z."/>
            <person name="Zhang Y."/>
            <person name="Han X."/>
        </authorList>
    </citation>
    <scope>NUCLEOTIDE SEQUENCE [LARGE SCALE GENOMIC DNA]</scope>
    <source>
        <strain evidence="11 12">JAMM 1525</strain>
    </source>
</reference>
<comment type="function">
    <text evidence="9">Catalyzes the formation of N(4)-acetylcytidine (ac(4)C) at the wobble position of tRNA(Met), by using acetyl-CoA as an acetyl donor and ATP (or GTP).</text>
</comment>